<dbReference type="AlphaFoldDB" id="A0A0K2UFK1"/>
<dbReference type="EMBL" id="HACA01019667">
    <property type="protein sequence ID" value="CDW37028.1"/>
    <property type="molecule type" value="Transcribed_RNA"/>
</dbReference>
<proteinExistence type="predicted"/>
<protein>
    <submittedName>
        <fullName evidence="1">Uncharacterized protein</fullName>
    </submittedName>
</protein>
<accession>A0A0K2UFK1</accession>
<name>A0A0K2UFK1_LEPSM</name>
<sequence length="56" mass="6629">MLYTLHFQNNESKVNNIVTLGVDNCLNIINYYIMYLLVLKLAQHRFFFGSVLNDFL</sequence>
<reference evidence="1" key="1">
    <citation type="submission" date="2014-05" db="EMBL/GenBank/DDBJ databases">
        <authorList>
            <person name="Chronopoulou M."/>
        </authorList>
    </citation>
    <scope>NUCLEOTIDE SEQUENCE</scope>
    <source>
        <tissue evidence="1">Whole organism</tissue>
    </source>
</reference>
<organism evidence="1">
    <name type="scientific">Lepeophtheirus salmonis</name>
    <name type="common">Salmon louse</name>
    <name type="synonym">Caligus salmonis</name>
    <dbReference type="NCBI Taxonomy" id="72036"/>
    <lineage>
        <taxon>Eukaryota</taxon>
        <taxon>Metazoa</taxon>
        <taxon>Ecdysozoa</taxon>
        <taxon>Arthropoda</taxon>
        <taxon>Crustacea</taxon>
        <taxon>Multicrustacea</taxon>
        <taxon>Hexanauplia</taxon>
        <taxon>Copepoda</taxon>
        <taxon>Siphonostomatoida</taxon>
        <taxon>Caligidae</taxon>
        <taxon>Lepeophtheirus</taxon>
    </lineage>
</organism>
<evidence type="ECO:0000313" key="1">
    <source>
        <dbReference type="EMBL" id="CDW37028.1"/>
    </source>
</evidence>